<name>Q47HY5_DECAR</name>
<proteinExistence type="predicted"/>
<dbReference type="HOGENOM" id="CLU_1560423_0_0_4"/>
<gene>
    <name evidence="1" type="ordered locus">Daro_0790</name>
</gene>
<dbReference type="AlphaFoldDB" id="Q47HY5"/>
<dbReference type="Pfam" id="PF24072">
    <property type="entry name" value="T7_gp14"/>
    <property type="match status" value="1"/>
</dbReference>
<reference evidence="1" key="1">
    <citation type="submission" date="2005-08" db="EMBL/GenBank/DDBJ databases">
        <title>Complete sequence of Dechloromonas aromatica RCB.</title>
        <authorList>
            <person name="Salinero K.K."/>
            <person name="Copeland A."/>
            <person name="Lucas S."/>
            <person name="Lapidus A."/>
            <person name="Barry K."/>
            <person name="Detter J.C."/>
            <person name="Glavina T."/>
            <person name="Hammon N."/>
            <person name="Israni S."/>
            <person name="Pitluck S."/>
            <person name="Di Bartolo G."/>
            <person name="Trong S."/>
            <person name="Schmutz J."/>
            <person name="Larimer F."/>
            <person name="Land M."/>
            <person name="Ivanova N."/>
            <person name="Richardson P."/>
        </authorList>
    </citation>
    <scope>NUCLEOTIDE SEQUENCE</scope>
    <source>
        <strain evidence="1">RCB</strain>
    </source>
</reference>
<dbReference type="EMBL" id="CP000089">
    <property type="protein sequence ID" value="AAZ45546.1"/>
    <property type="molecule type" value="Genomic_DNA"/>
</dbReference>
<evidence type="ECO:0000313" key="1">
    <source>
        <dbReference type="EMBL" id="AAZ45546.1"/>
    </source>
</evidence>
<organism evidence="1">
    <name type="scientific">Dechloromonas aromatica (strain RCB)</name>
    <dbReference type="NCBI Taxonomy" id="159087"/>
    <lineage>
        <taxon>Bacteria</taxon>
        <taxon>Pseudomonadati</taxon>
        <taxon>Pseudomonadota</taxon>
        <taxon>Betaproteobacteria</taxon>
        <taxon>Rhodocyclales</taxon>
        <taxon>Azonexaceae</taxon>
        <taxon>Dechloromonas</taxon>
    </lineage>
</organism>
<protein>
    <submittedName>
        <fullName evidence="1">Uncharacterized protein</fullName>
    </submittedName>
</protein>
<accession>Q47HY5</accession>
<dbReference type="STRING" id="159087.Daro_0790"/>
<dbReference type="KEGG" id="dar:Daro_0790"/>
<sequence>MCDPVSITMGVIAVVGAVGGKMESDKMANRQEKAIQDGLALDRAATARQYEQIQKTSMDEQAQLHTNYLIDSARIAAVQGESGMQGASNFRVQAEAENNAATDAATLENNRQWQAKQAQTQGVASASRAQVQLSGIQRQSSVGTALQIAGGVAGAYGNNQKVVAATQKDKP</sequence>
<dbReference type="InterPro" id="IPR038996">
    <property type="entry name" value="Gp14"/>
</dbReference>